<keyword evidence="4" id="KW-1185">Reference proteome</keyword>
<dbReference type="Gene3D" id="3.40.50.2300">
    <property type="match status" value="1"/>
</dbReference>
<dbReference type="GO" id="GO:0000160">
    <property type="term" value="P:phosphorelay signal transduction system"/>
    <property type="evidence" value="ECO:0007669"/>
    <property type="project" value="InterPro"/>
</dbReference>
<evidence type="ECO:0000256" key="1">
    <source>
        <dbReference type="PROSITE-ProRule" id="PRU00169"/>
    </source>
</evidence>
<dbReference type="PROSITE" id="PS50110">
    <property type="entry name" value="RESPONSE_REGULATORY"/>
    <property type="match status" value="1"/>
</dbReference>
<dbReference type="KEGG" id="saqi:AXG55_04080"/>
<dbReference type="AlphaFoldDB" id="A0A1L4CYW4"/>
<evidence type="ECO:0000313" key="3">
    <source>
        <dbReference type="EMBL" id="APJ03127.1"/>
    </source>
</evidence>
<sequence>MLNRYKNKKIFIIDDEPEISEIFSILIQRNLDSEIFVFNSPLLALDAIKLGNQPNLFLVDIKMPKMTGIKFIEKIKEMDIQKPVIFISGHAEKEEAVACLKLGAFHLLDKPVHNDVLFHTVIQALTLEEISLKNSELIYEKELLISLFQKFININEERLSEIENFVLDNSNLIQENRDFVKCFLSKIQESNKVDREISQKYFLISQIINYRSQILNGSHLSESKLDNIKKKKYL</sequence>
<dbReference type="InterPro" id="IPR052048">
    <property type="entry name" value="ST_Response_Regulator"/>
</dbReference>
<keyword evidence="1" id="KW-0597">Phosphoprotein</keyword>
<dbReference type="SUPFAM" id="SSF52172">
    <property type="entry name" value="CheY-like"/>
    <property type="match status" value="1"/>
</dbReference>
<dbReference type="STRING" id="1915309.AXG55_04080"/>
<dbReference type="InterPro" id="IPR011006">
    <property type="entry name" value="CheY-like_superfamily"/>
</dbReference>
<dbReference type="PANTHER" id="PTHR43228">
    <property type="entry name" value="TWO-COMPONENT RESPONSE REGULATOR"/>
    <property type="match status" value="1"/>
</dbReference>
<dbReference type="SMART" id="SM00448">
    <property type="entry name" value="REC"/>
    <property type="match status" value="1"/>
</dbReference>
<name>A0A1L4CYW4_9BACT</name>
<dbReference type="EMBL" id="CP017834">
    <property type="protein sequence ID" value="APJ03127.1"/>
    <property type="molecule type" value="Genomic_DNA"/>
</dbReference>
<dbReference type="Pfam" id="PF00072">
    <property type="entry name" value="Response_reg"/>
    <property type="match status" value="1"/>
</dbReference>
<evidence type="ECO:0000313" key="4">
    <source>
        <dbReference type="Proteomes" id="UP000184731"/>
    </source>
</evidence>
<evidence type="ECO:0000259" key="2">
    <source>
        <dbReference type="PROSITE" id="PS50110"/>
    </source>
</evidence>
<dbReference type="RefSeq" id="WP_148696849.1">
    <property type="nucleotide sequence ID" value="NZ_CP017834.1"/>
</dbReference>
<proteinExistence type="predicted"/>
<dbReference type="OrthoDB" id="5294427at2"/>
<dbReference type="InterPro" id="IPR001789">
    <property type="entry name" value="Sig_transdc_resp-reg_receiver"/>
</dbReference>
<feature type="modified residue" description="4-aspartylphosphate" evidence="1">
    <location>
        <position position="60"/>
    </location>
</feature>
<feature type="domain" description="Response regulatory" evidence="2">
    <location>
        <begin position="9"/>
        <end position="125"/>
    </location>
</feature>
<reference evidence="3 4" key="1">
    <citation type="submission" date="2016-10" db="EMBL/GenBank/DDBJ databases">
        <title>Silvanigrella aquatica sp. nov., isolated from a freshwater lake located in the Black Forest, Germany, description of Silvanigrellaceae fam. nov., Silvanigrellales ord. nov., reclassification of the order Bdellovibrionales in the class Oligoflexia, reclassification of the families Bacteriovoracaceae and Halobacteriovoraceae in the new order Bacteriovoracales ord. nov., and reclassification of the family Pseudobacteriovoracaceae in the order Oligoflexiales.</title>
        <authorList>
            <person name="Hahn M.W."/>
            <person name="Schmidt J."/>
            <person name="Koll U."/>
            <person name="Rohde M."/>
            <person name="Verbag S."/>
            <person name="Pitt A."/>
            <person name="Nakai R."/>
            <person name="Naganuma T."/>
            <person name="Lang E."/>
        </authorList>
    </citation>
    <scope>NUCLEOTIDE SEQUENCE [LARGE SCALE GENOMIC DNA]</scope>
    <source>
        <strain evidence="3 4">MWH-Nonnen-W8red</strain>
    </source>
</reference>
<organism evidence="3 4">
    <name type="scientific">Silvanigrella aquatica</name>
    <dbReference type="NCBI Taxonomy" id="1915309"/>
    <lineage>
        <taxon>Bacteria</taxon>
        <taxon>Pseudomonadati</taxon>
        <taxon>Bdellovibrionota</taxon>
        <taxon>Oligoflexia</taxon>
        <taxon>Silvanigrellales</taxon>
        <taxon>Silvanigrellaceae</taxon>
        <taxon>Silvanigrella</taxon>
    </lineage>
</organism>
<gene>
    <name evidence="3" type="ORF">AXG55_04080</name>
</gene>
<protein>
    <recommendedName>
        <fullName evidence="2">Response regulatory domain-containing protein</fullName>
    </recommendedName>
</protein>
<accession>A0A1L4CYW4</accession>
<dbReference type="Proteomes" id="UP000184731">
    <property type="component" value="Chromosome"/>
</dbReference>
<dbReference type="PANTHER" id="PTHR43228:SF1">
    <property type="entry name" value="TWO-COMPONENT RESPONSE REGULATOR ARR22"/>
    <property type="match status" value="1"/>
</dbReference>